<dbReference type="Gene3D" id="3.60.20.10">
    <property type="entry name" value="Glutamine Phosphoribosylpyrophosphate, subunit 1, domain 1"/>
    <property type="match status" value="1"/>
</dbReference>
<evidence type="ECO:0000313" key="1">
    <source>
        <dbReference type="EMBL" id="MDX9688096.1"/>
    </source>
</evidence>
<dbReference type="Pfam" id="PF06267">
    <property type="entry name" value="DUF1028"/>
    <property type="match status" value="1"/>
</dbReference>
<proteinExistence type="predicted"/>
<organism evidence="1 2">
    <name type="scientific">Halopseudomonas formosensis</name>
    <dbReference type="NCBI Taxonomy" id="1002526"/>
    <lineage>
        <taxon>Bacteria</taxon>
        <taxon>Pseudomonadati</taxon>
        <taxon>Pseudomonadota</taxon>
        <taxon>Gammaproteobacteria</taxon>
        <taxon>Pseudomonadales</taxon>
        <taxon>Pseudomonadaceae</taxon>
        <taxon>Halopseudomonas</taxon>
    </lineage>
</organism>
<dbReference type="SUPFAM" id="SSF56235">
    <property type="entry name" value="N-terminal nucleophile aminohydrolases (Ntn hydrolases)"/>
    <property type="match status" value="1"/>
</dbReference>
<dbReference type="Proteomes" id="UP001281217">
    <property type="component" value="Unassembled WGS sequence"/>
</dbReference>
<gene>
    <name evidence="1" type="ORF">RED13_002541</name>
</gene>
<accession>A0ABU5C1B8</accession>
<name>A0ABU5C1B8_9GAMM</name>
<keyword evidence="2" id="KW-1185">Reference proteome</keyword>
<protein>
    <submittedName>
        <fullName evidence="1">DUF1028 domain-containing protein</fullName>
    </submittedName>
</protein>
<dbReference type="EMBL" id="JAVRDO010000006">
    <property type="protein sequence ID" value="MDX9688096.1"/>
    <property type="molecule type" value="Genomic_DNA"/>
</dbReference>
<evidence type="ECO:0000313" key="2">
    <source>
        <dbReference type="Proteomes" id="UP001281217"/>
    </source>
</evidence>
<dbReference type="InterPro" id="IPR029055">
    <property type="entry name" value="Ntn_hydrolases_N"/>
</dbReference>
<dbReference type="PANTHER" id="PTHR39328:SF1">
    <property type="entry name" value="BLL2871 PROTEIN"/>
    <property type="match status" value="1"/>
</dbReference>
<dbReference type="InterPro" id="IPR010430">
    <property type="entry name" value="DUF1028"/>
</dbReference>
<sequence>MTFSIAALCPRTGQIGIAATTAAQSVGKLACHALPGVGAFASQARLNPYLAYDGLRLLQRGATAEVALARVLASDPEQQERQAGVIDRHGNIAAFTGAENIPWAGHVAGRLFVTQGNRLAGPQVLQSVVESMQGSEHLELAERLVLALRAGADAGGDVEGERSINVMVFADEEYPLCDIRIDDHDEPLIELERLFALYREEILPVVLGLPKRTEIAEPR</sequence>
<dbReference type="PANTHER" id="PTHR39328">
    <property type="entry name" value="BLL2871 PROTEIN"/>
    <property type="match status" value="1"/>
</dbReference>
<dbReference type="RefSeq" id="WP_320331639.1">
    <property type="nucleotide sequence ID" value="NZ_JAVRDO010000006.1"/>
</dbReference>
<reference evidence="2" key="1">
    <citation type="submission" date="2023-07" db="EMBL/GenBank/DDBJ databases">
        <authorList>
            <person name="de Witt J."/>
        </authorList>
    </citation>
    <scope>NUCLEOTIDE SEQUENCE [LARGE SCALE GENOMIC DNA]</scope>
    <source>
        <strain evidence="2">FZJ</strain>
    </source>
</reference>
<comment type="caution">
    <text evidence="1">The sequence shown here is derived from an EMBL/GenBank/DDBJ whole genome shotgun (WGS) entry which is preliminary data.</text>
</comment>